<dbReference type="SUPFAM" id="SSF56219">
    <property type="entry name" value="DNase I-like"/>
    <property type="match status" value="1"/>
</dbReference>
<dbReference type="GO" id="GO:0008270">
    <property type="term" value="F:zinc ion binding"/>
    <property type="evidence" value="ECO:0007669"/>
    <property type="project" value="InterPro"/>
</dbReference>
<reference evidence="3" key="2">
    <citation type="submission" date="2021-08" db="EMBL/GenBank/DDBJ databases">
        <authorList>
            <person name="Eriksson T."/>
        </authorList>
    </citation>
    <scope>NUCLEOTIDE SEQUENCE</scope>
    <source>
        <strain evidence="3">Stoneville</strain>
        <tissue evidence="3">Whole head</tissue>
    </source>
</reference>
<evidence type="ECO:0000256" key="1">
    <source>
        <dbReference type="SAM" id="MobiDB-lite"/>
    </source>
</evidence>
<dbReference type="SUPFAM" id="SSF57756">
    <property type="entry name" value="Retrovirus zinc finger-like domains"/>
    <property type="match status" value="1"/>
</dbReference>
<gene>
    <name evidence="3" type="ORF">GEV33_003757</name>
</gene>
<evidence type="ECO:0000313" key="4">
    <source>
        <dbReference type="Proteomes" id="UP000719412"/>
    </source>
</evidence>
<dbReference type="Pfam" id="PF14529">
    <property type="entry name" value="Exo_endo_phos_2"/>
    <property type="match status" value="1"/>
</dbReference>
<dbReference type="InterPro" id="IPR036691">
    <property type="entry name" value="Endo/exonu/phosph_ase_sf"/>
</dbReference>
<accession>A0A8J6HQV4</accession>
<dbReference type="GO" id="GO:0003824">
    <property type="term" value="F:catalytic activity"/>
    <property type="evidence" value="ECO:0007669"/>
    <property type="project" value="InterPro"/>
</dbReference>
<reference evidence="3" key="1">
    <citation type="journal article" date="2020" name="J Insects Food Feed">
        <title>The yellow mealworm (Tenebrio molitor) genome: a resource for the emerging insects as food and feed industry.</title>
        <authorList>
            <person name="Eriksson T."/>
            <person name="Andere A."/>
            <person name="Kelstrup H."/>
            <person name="Emery V."/>
            <person name="Picard C."/>
        </authorList>
    </citation>
    <scope>NUCLEOTIDE SEQUENCE</scope>
    <source>
        <strain evidence="3">Stoneville</strain>
        <tissue evidence="3">Whole head</tissue>
    </source>
</reference>
<dbReference type="PANTHER" id="PTHR19446">
    <property type="entry name" value="REVERSE TRANSCRIPTASES"/>
    <property type="match status" value="1"/>
</dbReference>
<keyword evidence="4" id="KW-1185">Reference proteome</keyword>
<dbReference type="CDD" id="cd09077">
    <property type="entry name" value="R1-I-EN"/>
    <property type="match status" value="1"/>
</dbReference>
<dbReference type="Proteomes" id="UP000719412">
    <property type="component" value="Unassembled WGS sequence"/>
</dbReference>
<dbReference type="InterPro" id="IPR036875">
    <property type="entry name" value="Znf_CCHC_sf"/>
</dbReference>
<name>A0A8J6HQV4_TENMO</name>
<organism evidence="3 4">
    <name type="scientific">Tenebrio molitor</name>
    <name type="common">Yellow mealworm beetle</name>
    <dbReference type="NCBI Taxonomy" id="7067"/>
    <lineage>
        <taxon>Eukaryota</taxon>
        <taxon>Metazoa</taxon>
        <taxon>Ecdysozoa</taxon>
        <taxon>Arthropoda</taxon>
        <taxon>Hexapoda</taxon>
        <taxon>Insecta</taxon>
        <taxon>Pterygota</taxon>
        <taxon>Neoptera</taxon>
        <taxon>Endopterygota</taxon>
        <taxon>Coleoptera</taxon>
        <taxon>Polyphaga</taxon>
        <taxon>Cucujiformia</taxon>
        <taxon>Tenebrionidae</taxon>
        <taxon>Tenebrio</taxon>
    </lineage>
</organism>
<dbReference type="Gene3D" id="3.60.10.10">
    <property type="entry name" value="Endonuclease/exonuclease/phosphatase"/>
    <property type="match status" value="1"/>
</dbReference>
<comment type="caution">
    <text evidence="3">The sequence shown here is derived from an EMBL/GenBank/DDBJ whole genome shotgun (WGS) entry which is preliminary data.</text>
</comment>
<proteinExistence type="predicted"/>
<dbReference type="EMBL" id="JABDTM020015851">
    <property type="protein sequence ID" value="KAH0819034.1"/>
    <property type="molecule type" value="Genomic_DNA"/>
</dbReference>
<evidence type="ECO:0000313" key="3">
    <source>
        <dbReference type="EMBL" id="KAH0819034.1"/>
    </source>
</evidence>
<sequence length="832" mass="94771">MACSNSHFSAPQAPTTYTSVAARPAPTAAVHQQKPPAAPKHKVVITPVAHCRVNTAEDTRRILMSKDPSDYGIRADKVLTAKPVDKHWPKMQIMDVPEHTTQEQLLAELCKHNLPATVSEHFTGKMFKYGCRNRGNERGGNDTTSWIVELHPAARAHFVKTERIYTTWRSHNIRDFLLVSRCYKCQRFGYIAKFCNSPRQCGFCASTDHESRDCEAREDKRAHKCANCTRSGIKEANHHTAESVSQINLQKSRAATSELVGQMLTNNISLALVQEPYVCKVANAYKISGLKGIQCMARKESKFLSPILYNRDHIRPLFVPQLSTGNIVVISARIRTIQVFLVSVYLPPYSDLLAELPALQRGLLATVGHKTVVGGDFNVRSTLWFDHRDDSRAPILEEFIASKNLAIINRPGTIPTFRSPNGCSFIDITLTTCSAIDDLSKWTVADDLVSSDHNAIRFTVDTNPNRREVQTEAADFNVDYNHIMPGDIEEEMSEWSTDFECNYSNLNTPAQIDAAIEFLQGGIKTRIISKRGRRRKYRDRPEWWTDEVERFRKVYLKKKDLCHRNRHREYSNHLHSEMTAAKVKFVNKLQTTRKKAWDKLRKNDLKVNPWGVVYEEETMRHILHALLPDDDPETNNYTQTQEQRDYIGIVPRNTRVDRFQGEELDAIINALSTNKAPGVDGIKGNVVKLAHKWVGPALLKIYNACWRLRDFPTAWKTGRLVILLKDPTQDFGNLKNYRPIVLPPAYGKILEKLINYALAQAITPMHAEAQFGQDKRDNRKICNDNIYRHQRSVRQRLVAGAPEKSQEKRGYPRTRGINQELPDGAKSPLHAR</sequence>
<dbReference type="Gene3D" id="4.10.60.10">
    <property type="entry name" value="Zinc finger, CCHC-type"/>
    <property type="match status" value="1"/>
</dbReference>
<dbReference type="GO" id="GO:0003676">
    <property type="term" value="F:nucleic acid binding"/>
    <property type="evidence" value="ECO:0007669"/>
    <property type="project" value="InterPro"/>
</dbReference>
<evidence type="ECO:0000259" key="2">
    <source>
        <dbReference type="Pfam" id="PF14529"/>
    </source>
</evidence>
<feature type="domain" description="Endonuclease/exonuclease/phosphatase" evidence="2">
    <location>
        <begin position="340"/>
        <end position="456"/>
    </location>
</feature>
<protein>
    <recommendedName>
        <fullName evidence="2">Endonuclease/exonuclease/phosphatase domain-containing protein</fullName>
    </recommendedName>
</protein>
<feature type="region of interest" description="Disordered" evidence="1">
    <location>
        <begin position="799"/>
        <end position="832"/>
    </location>
</feature>
<dbReference type="InterPro" id="IPR005135">
    <property type="entry name" value="Endo/exonuclease/phosphatase"/>
</dbReference>
<dbReference type="AlphaFoldDB" id="A0A8J6HQV4"/>